<keyword evidence="11" id="KW-0472">Membrane</keyword>
<keyword evidence="5 19" id="KW-0808">Transferase</keyword>
<evidence type="ECO:0000256" key="18">
    <source>
        <dbReference type="PIRSR" id="PIRSR600542-1"/>
    </source>
</evidence>
<dbReference type="OrthoDB" id="240216at2759"/>
<evidence type="ECO:0000313" key="21">
    <source>
        <dbReference type="EMBL" id="CEP62870.1"/>
    </source>
</evidence>
<dbReference type="InterPro" id="IPR042231">
    <property type="entry name" value="Cho/carn_acyl_trans_2"/>
</dbReference>
<evidence type="ECO:0000256" key="15">
    <source>
        <dbReference type="ARBA" id="ARBA00053195"/>
    </source>
</evidence>
<dbReference type="GeneID" id="34686352"/>
<evidence type="ECO:0000313" key="22">
    <source>
        <dbReference type="Proteomes" id="UP000054304"/>
    </source>
</evidence>
<keyword evidence="6" id="KW-0999">Mitochondrion inner membrane</keyword>
<comment type="function">
    <text evidence="15">Carnitine acetylase is specific for short chain fatty acids. Carnitine acetylase seems to affect the flux through the pyruvate dehydrogenase complex. It may be involved as well in the transport of acetyl-CoA into mitochondria.</text>
</comment>
<keyword evidence="4" id="KW-0813">Transport</keyword>
<keyword evidence="9" id="KW-0443">Lipid metabolism</keyword>
<dbReference type="InterPro" id="IPR000542">
    <property type="entry name" value="Carn_acyl_trans"/>
</dbReference>
<dbReference type="PANTHER" id="PTHR22589">
    <property type="entry name" value="CARNITINE O-ACYLTRANSFERASE"/>
    <property type="match status" value="1"/>
</dbReference>
<dbReference type="RefSeq" id="XP_022629092.1">
    <property type="nucleotide sequence ID" value="XM_022771938.1"/>
</dbReference>
<evidence type="ECO:0000256" key="6">
    <source>
        <dbReference type="ARBA" id="ARBA00022792"/>
    </source>
</evidence>
<evidence type="ECO:0000256" key="16">
    <source>
        <dbReference type="ARBA" id="ARBA00066910"/>
    </source>
</evidence>
<organism evidence="21 22">
    <name type="scientific">Lachancea lanzarotensis</name>
    <dbReference type="NCBI Taxonomy" id="1245769"/>
    <lineage>
        <taxon>Eukaryota</taxon>
        <taxon>Fungi</taxon>
        <taxon>Dikarya</taxon>
        <taxon>Ascomycota</taxon>
        <taxon>Saccharomycotina</taxon>
        <taxon>Saccharomycetes</taxon>
        <taxon>Saccharomycetales</taxon>
        <taxon>Saccharomycetaceae</taxon>
        <taxon>Lachancea</taxon>
    </lineage>
</organism>
<evidence type="ECO:0000256" key="19">
    <source>
        <dbReference type="RuleBase" id="RU003801"/>
    </source>
</evidence>
<dbReference type="PANTHER" id="PTHR22589:SF103">
    <property type="entry name" value="CARNITINE O-ACETYL-TRANSFERASE, ISOFORM A-RELATED"/>
    <property type="match status" value="1"/>
</dbReference>
<keyword evidence="10" id="KW-0496">Mitochondrion</keyword>
<proteinExistence type="inferred from homology"/>
<dbReference type="EC" id="2.3.1.7" evidence="16"/>
<dbReference type="AlphaFoldDB" id="A0A0C7MSD4"/>
<evidence type="ECO:0000256" key="1">
    <source>
        <dbReference type="ARBA" id="ARBA00004275"/>
    </source>
</evidence>
<dbReference type="Proteomes" id="UP000054304">
    <property type="component" value="Unassembled WGS sequence"/>
</dbReference>
<feature type="domain" description="Choline/carnitine acyltransferase" evidence="20">
    <location>
        <begin position="58"/>
        <end position="628"/>
    </location>
</feature>
<dbReference type="GO" id="GO:0005743">
    <property type="term" value="C:mitochondrial inner membrane"/>
    <property type="evidence" value="ECO:0007669"/>
    <property type="project" value="UniProtKB-SubCell"/>
</dbReference>
<keyword evidence="22" id="KW-1185">Reference proteome</keyword>
<evidence type="ECO:0000256" key="14">
    <source>
        <dbReference type="ARBA" id="ARBA00052702"/>
    </source>
</evidence>
<dbReference type="Pfam" id="PF00755">
    <property type="entry name" value="Carn_acyltransf"/>
    <property type="match status" value="1"/>
</dbReference>
<evidence type="ECO:0000256" key="2">
    <source>
        <dbReference type="ARBA" id="ARBA00004443"/>
    </source>
</evidence>
<accession>A0A0C7MSD4</accession>
<gene>
    <name evidence="21" type="ORF">LALA0_S06e05732g</name>
</gene>
<dbReference type="GO" id="GO:0004092">
    <property type="term" value="F:carnitine O-acetyltransferase activity"/>
    <property type="evidence" value="ECO:0007669"/>
    <property type="project" value="UniProtKB-EC"/>
</dbReference>
<evidence type="ECO:0000256" key="17">
    <source>
        <dbReference type="ARBA" id="ARBA00073438"/>
    </source>
</evidence>
<dbReference type="Gene3D" id="3.30.559.70">
    <property type="entry name" value="Choline/Carnitine o-acyltransferase, domain 2"/>
    <property type="match status" value="1"/>
</dbReference>
<keyword evidence="7" id="KW-0276">Fatty acid metabolism</keyword>
<dbReference type="PROSITE" id="PS00440">
    <property type="entry name" value="ACYLTRANSF_C_2"/>
    <property type="match status" value="1"/>
</dbReference>
<evidence type="ECO:0000259" key="20">
    <source>
        <dbReference type="Pfam" id="PF00755"/>
    </source>
</evidence>
<dbReference type="STRING" id="1245769.A0A0C7MSD4"/>
<comment type="similarity">
    <text evidence="3 19">Belongs to the carnitine/choline acetyltransferase family.</text>
</comment>
<dbReference type="GO" id="GO:0005777">
    <property type="term" value="C:peroxisome"/>
    <property type="evidence" value="ECO:0007669"/>
    <property type="project" value="UniProtKB-SubCell"/>
</dbReference>
<keyword evidence="12" id="KW-0576">Peroxisome</keyword>
<evidence type="ECO:0000256" key="3">
    <source>
        <dbReference type="ARBA" id="ARBA00005232"/>
    </source>
</evidence>
<evidence type="ECO:0000256" key="7">
    <source>
        <dbReference type="ARBA" id="ARBA00022832"/>
    </source>
</evidence>
<dbReference type="FunFam" id="3.30.559.70:FF:000007">
    <property type="entry name" value="Carnitine O-acetyltransferase, mitochondrial"/>
    <property type="match status" value="1"/>
</dbReference>
<comment type="subcellular location">
    <subcellularLocation>
        <location evidence="2">Mitochondrion inner membrane</location>
        <topology evidence="2">Peripheral membrane protein</topology>
        <orientation evidence="2">Matrix side</orientation>
    </subcellularLocation>
    <subcellularLocation>
        <location evidence="1">Peroxisome</location>
    </subcellularLocation>
</comment>
<name>A0A0C7MSD4_9SACH</name>
<evidence type="ECO:0000256" key="10">
    <source>
        <dbReference type="ARBA" id="ARBA00023128"/>
    </source>
</evidence>
<dbReference type="InterPro" id="IPR039551">
    <property type="entry name" value="Cho/carn_acyl_trans"/>
</dbReference>
<evidence type="ECO:0000256" key="9">
    <source>
        <dbReference type="ARBA" id="ARBA00023098"/>
    </source>
</evidence>
<dbReference type="HOGENOM" id="CLU_013513_5_1_1"/>
<evidence type="ECO:0000256" key="5">
    <source>
        <dbReference type="ARBA" id="ARBA00022679"/>
    </source>
</evidence>
<evidence type="ECO:0000256" key="8">
    <source>
        <dbReference type="ARBA" id="ARBA00022946"/>
    </source>
</evidence>
<evidence type="ECO:0000256" key="4">
    <source>
        <dbReference type="ARBA" id="ARBA00022448"/>
    </source>
</evidence>
<dbReference type="InterPro" id="IPR023213">
    <property type="entry name" value="CAT-like_dom_sf"/>
</dbReference>
<keyword evidence="8" id="KW-0809">Transit peptide</keyword>
<feature type="active site" description="Proton acceptor" evidence="18">
    <location>
        <position position="358"/>
    </location>
</feature>
<evidence type="ECO:0000256" key="11">
    <source>
        <dbReference type="ARBA" id="ARBA00023136"/>
    </source>
</evidence>
<evidence type="ECO:0000256" key="13">
    <source>
        <dbReference type="ARBA" id="ARBA00023315"/>
    </source>
</evidence>
<sequence>MKRTLEVPRRMMSTLQKFPFETRNGEYYLAQHPNAFYQQKRKGFQGLTFENQQKMPSLPVPELEKTLHKYIETIKPYCRTKEQLEQQGKLCAEFAANQGPELQNRLQKFAGQSRNWLSQFWDNQAYLEYNDPVVPYVSYFYVHKPLPISHNKIQADPLIKSTAIITTVVKFLEAIKDESLPADVVKDHPFCMNSFHLMFNNARIPGQGKDSNIFYSIHEHKFITVALRGNFYTLRTHNDHGEPLGPSAIWQQLYDITNVSSARFPENTSSGIGVLTSLPRNEWHQSYQELESHAISRASLETIQKSSFVLCLDLDASPVTLEEKSHFAWHGNGVNRFFDKPLQFFVAKNGVSAFLAEHSKMDGTPTLLLNDFVCRHIANMDPDSFINELSRAPERTFSEPSHLPFLITPSIKESIENAQRKFLAVMSEHDLKVWHYNKYGKAVIKTLGFSPDAFVQQIIQLGVYKYLHRQLPTYEAASTRRFFKGRTETGRSVSVESAKFVADWEDPSVTDEQKLVSLRASATAHSAYLKTASAGQGVDRHFFGLKNMLRSDEEVPELFKDTLFRFSSTWLISTSQLSSEYFEGYGWSQVNDNGFGLAYMLNKDWLHINIVNKPLASGLSAARLHYYLGQAADEIHALLVKEHKMRSKL</sequence>
<keyword evidence="13 19" id="KW-0012">Acyltransferase</keyword>
<evidence type="ECO:0000256" key="12">
    <source>
        <dbReference type="ARBA" id="ARBA00023140"/>
    </source>
</evidence>
<dbReference type="Gene3D" id="3.30.559.10">
    <property type="entry name" value="Chloramphenicol acetyltransferase-like domain"/>
    <property type="match status" value="1"/>
</dbReference>
<dbReference type="GO" id="GO:0009437">
    <property type="term" value="P:carnitine metabolic process"/>
    <property type="evidence" value="ECO:0007669"/>
    <property type="project" value="EnsemblFungi"/>
</dbReference>
<protein>
    <recommendedName>
        <fullName evidence="17">Carnitine O-acetyltransferase, mitochondrial</fullName>
        <ecNumber evidence="16">2.3.1.7</ecNumber>
    </recommendedName>
</protein>
<dbReference type="GO" id="GO:0006631">
    <property type="term" value="P:fatty acid metabolic process"/>
    <property type="evidence" value="ECO:0007669"/>
    <property type="project" value="UniProtKB-KW"/>
</dbReference>
<reference evidence="21 22" key="1">
    <citation type="submission" date="2014-12" db="EMBL/GenBank/DDBJ databases">
        <authorList>
            <person name="Neuveglise Cecile"/>
        </authorList>
    </citation>
    <scope>NUCLEOTIDE SEQUENCE [LARGE SCALE GENOMIC DNA]</scope>
    <source>
        <strain evidence="21 22">CBS 12615</strain>
    </source>
</reference>
<comment type="catalytic activity">
    <reaction evidence="14">
        <text>(R)-carnitine + acetyl-CoA = O-acetyl-(R)-carnitine + CoA</text>
        <dbReference type="Rhea" id="RHEA:21136"/>
        <dbReference type="ChEBI" id="CHEBI:16347"/>
        <dbReference type="ChEBI" id="CHEBI:57287"/>
        <dbReference type="ChEBI" id="CHEBI:57288"/>
        <dbReference type="ChEBI" id="CHEBI:57589"/>
        <dbReference type="EC" id="2.3.1.7"/>
    </reaction>
</comment>
<dbReference type="EMBL" id="LN736365">
    <property type="protein sequence ID" value="CEP62870.1"/>
    <property type="molecule type" value="Genomic_DNA"/>
</dbReference>
<dbReference type="SUPFAM" id="SSF52777">
    <property type="entry name" value="CoA-dependent acyltransferases"/>
    <property type="match status" value="2"/>
</dbReference>